<feature type="region of interest" description="Disordered" evidence="1">
    <location>
        <begin position="1275"/>
        <end position="1296"/>
    </location>
</feature>
<evidence type="ECO:0000313" key="2">
    <source>
        <dbReference type="EMBL" id="ORZ39031.1"/>
    </source>
</evidence>
<name>A0A1Y2HZ82_9FUNG</name>
<reference evidence="2 3" key="1">
    <citation type="submission" date="2016-07" db="EMBL/GenBank/DDBJ databases">
        <title>Pervasive Adenine N6-methylation of Active Genes in Fungi.</title>
        <authorList>
            <consortium name="DOE Joint Genome Institute"/>
            <person name="Mondo S.J."/>
            <person name="Dannebaum R.O."/>
            <person name="Kuo R.C."/>
            <person name="Labutti K."/>
            <person name="Haridas S."/>
            <person name="Kuo A."/>
            <person name="Salamov A."/>
            <person name="Ahrendt S.R."/>
            <person name="Lipzen A."/>
            <person name="Sullivan W."/>
            <person name="Andreopoulos W.B."/>
            <person name="Clum A."/>
            <person name="Lindquist E."/>
            <person name="Daum C."/>
            <person name="Ramamoorthy G.K."/>
            <person name="Gryganskyi A."/>
            <person name="Culley D."/>
            <person name="Magnuson J.K."/>
            <person name="James T.Y."/>
            <person name="O'Malley M.A."/>
            <person name="Stajich J.E."/>
            <person name="Spatafora J.W."/>
            <person name="Visel A."/>
            <person name="Grigoriev I.V."/>
        </authorList>
    </citation>
    <scope>NUCLEOTIDE SEQUENCE [LARGE SCALE GENOMIC DNA]</scope>
    <source>
        <strain evidence="2 3">PL171</strain>
    </source>
</reference>
<accession>A0A1Y2HZ82</accession>
<dbReference type="GO" id="GO:0070939">
    <property type="term" value="C:Dsl1/NZR complex"/>
    <property type="evidence" value="ECO:0007669"/>
    <property type="project" value="TreeGrafter"/>
</dbReference>
<evidence type="ECO:0000313" key="3">
    <source>
        <dbReference type="Proteomes" id="UP000193411"/>
    </source>
</evidence>
<gene>
    <name evidence="2" type="ORF">BCR44DRAFT_69123</name>
</gene>
<dbReference type="OrthoDB" id="27490at2759"/>
<dbReference type="PANTHER" id="PTHR15922:SF2">
    <property type="entry name" value="NBAS SUBUNIT OF NRZ TETHERING COMPLEX"/>
    <property type="match status" value="1"/>
</dbReference>
<dbReference type="GO" id="GO:0000149">
    <property type="term" value="F:SNARE binding"/>
    <property type="evidence" value="ECO:0007669"/>
    <property type="project" value="TreeGrafter"/>
</dbReference>
<sequence length="2511" mass="270268">MATPSQLPDTPAPPLLYDLFPAQEWHPDQSAPSSAAASAAALPTPPPPADRPLTGPGVPSWHLALSPDTNLVAVLTDTHLEIHAFVDAIDLRESPLNPSLAAGRPVPSTAQTRVALWPLPSPDSDIGEQATRDHRIWRRIVWGQPLFDETGETRKDSDWLAVADWDGSVHVLELASQPAQLLHVATINPHNAPTIQAKQSASATTSAIDPLVFLSLSLDSLDPTVHKLLSVSFAGAVRLAALTTLNGDPRTLSTCKTAANLAAETKHVRYRPLGTFSTAPWLHFATSATYVHISRTLYVTGKADCPPHIAAAVFKDHQSDDTTTELLLDAETEPVPVIALTVASGGIQLHQSIEPPVPKRAKPETGLLVSLASVAKSLFGLGGGGGPSRPAESDPVAASLEMELTGVQLSAWTSTKSTMSPDSALVLLLLRDAGGNLLVLSPDLTTRERYDGGFLTLAHQGHPLSHASWWDGAIATATSPGQAPQRVPAIITCSEGGLLFVHSYPQFTPLSAAEQFAAPVALAQAVNGRCCILDCETTSPTGTIAPAAQTSRSTKSATTSPRGLIARSLRSITNTLLWHFDDDPNTHAAQLRAVMAQDHAVHAATTRRHVTMYDWRPLTPNEMLMRHLVDHEYTAALELAKAHGLATDVVYQAQWRAVVAGEGGSAGAEGKPDDKIVQVLANVKDVMWVLQACVDACPRDAKTAREVIVHGLRLTEEAKAWATRVSAASAAGSSSDDDDDAGNDADDHDQDQEANTPDDHTFALLEYRLTLLRLLDRLELYTRIHGMAASSTPLGSDPNYQFLRDANLVDVACAYARLGDTRALSVLLSTHPALAVFRPTIAKCFPAYLDPAGYSKLVLPDKTNCSRAAAREPAKHWRQPDWCESEAVMARVGWVDDVASAAVALGVEPVDSDEDMGQLTQWYIERARDMEADSGCVDMAVRLLDLARVRNVPGLGGLHARLKQLQVFAYDVLPHVAELALEWQRIGLDEFERMPPEQVLKKVFSVKYDEVENKGPAATAAANAGKAGAAATVTGLVGKAVGGSVGGLLKRGGSEESPSHSGLHVADAMSKLSLDQMVQRFLVPYVVQSGAHLALLDILSGLFLARPELVIRILAYDDLWWNRVHPDPAVGELQHDPKQEVVFAERVLEMAYSVETADAKWLDVLGRLFEVIPDLSGDDDDEDDDEQENGTVGSGSDEEGSSGDDDDNDDDDVEQGQVSPASRSGIIKGGKDQLMDPHRVIVWRRVQVYEALITAAEVLSHVHLYVSPIVLRNASKHPSPSNSTSPITHVPTGPASSGDLLSSTLMRIGAAATGASTGNSPSRQTWTRDQYSILHELVRRTPMVPIELDWLLDAINDLVVLKFWRIPLQDVYGPVAQHALLAGSGKHFGMAAKFIPPEQVADVVMQLVNQRADTQRFDDALKILNIASIPSLASNLTLFAALQRLHDLGVPGVSRTMSKDDLIAHTVECPGISRDAVLELGASLGFSIIKTMTMIIKLMPQDKAIELSLDLLSNLATQADSGDERLACETVLGIARQYSEHSRIPSLLQVAFETVPTKYVKQVLDLCSQIEPMVVSPIGSPQDIKGRNQTLDRKLVPPVITKLYPAESSYADIVKWLTHDEHVHDPHAPAELAFNSAASVHSALVAAPFCNPVLVDASFHDLLVFAGTKRAAVKSLTGHELPVVDKLATLSTTSTAVEEFGLLSTTTCADQNLISAATELQAIERQSIDRVLADFPDIDLVQFTSTPEYQSLTLARLLKYSPLASYESAANTAALLVEHAQLQHELLVHAWLTANSEYAGSESLLGHRPAAWDRWVASVKNGGDHGEAVLLTIKSLLAQPATTRQAQVVLYETTAQLVPDSARSSHARQALIDLLARLHAADWSVQALVTHCLRGNRGFFSALFQSFVASEQLYETLLRDLVPKLGAITPILQIDELPAANLSIKPLVARDLESILTAAWLTRSASLPTSPRPVAANPFLTSSTPSPVPSPAKHDDGRLGRLFATIASTATTFRPGSPSMTSSLASTEKTILDSASTLLSKVLPAEWPAVSRPVMSLVRQQFSIQSLPLIDKLASVIHEIAPNDPVVAAIKDAVKAVEEWTESRLLYPFMDRLLVDANIGSAVIQQLILDGHPIARIRDIALRAVSCHFAFALSLDSNQVAPAKYDNAAFDLDLRNTFKALVVAQADLTPVLRSVHGSNKEADLLLQVVVEHGGAGAAHAVDALIAQLSPSTPVLAFKMRAIRSIGGTVKDLLRDLDSLHEQWLQLCSTDQEHGARLRALVEWMEAGTVDLTALWVCEYQFGQSLAIDYIVHVRLQTPSLASEIELEVIQNMSSQVHILAFALTSTSPDVLAYGKSLLPPPSFDAAGNPVQQSWPSPILDALVPVLQLRKSLADVAQRFGIAQLQPSSPAAATNLLGDVGAQGHDSGGSPVLVLPDVTGMHPVLWAAALVGRVPLPDFKSMLGSTSSAVHTQQPVRGGQARANRPDAIQLDDVDDEQRRAWVKIKYDQELV</sequence>
<feature type="compositionally biased region" description="Acidic residues" evidence="1">
    <location>
        <begin position="1176"/>
        <end position="1188"/>
    </location>
</feature>
<organism evidence="2 3">
    <name type="scientific">Catenaria anguillulae PL171</name>
    <dbReference type="NCBI Taxonomy" id="765915"/>
    <lineage>
        <taxon>Eukaryota</taxon>
        <taxon>Fungi</taxon>
        <taxon>Fungi incertae sedis</taxon>
        <taxon>Blastocladiomycota</taxon>
        <taxon>Blastocladiomycetes</taxon>
        <taxon>Blastocladiales</taxon>
        <taxon>Catenariaceae</taxon>
        <taxon>Catenaria</taxon>
    </lineage>
</organism>
<feature type="compositionally biased region" description="Polar residues" evidence="1">
    <location>
        <begin position="1276"/>
        <end position="1287"/>
    </location>
</feature>
<feature type="compositionally biased region" description="Acidic residues" evidence="1">
    <location>
        <begin position="735"/>
        <end position="752"/>
    </location>
</feature>
<dbReference type="GO" id="GO:0006890">
    <property type="term" value="P:retrograde vesicle-mediated transport, Golgi to endoplasmic reticulum"/>
    <property type="evidence" value="ECO:0007669"/>
    <property type="project" value="TreeGrafter"/>
</dbReference>
<feature type="compositionally biased region" description="Acidic residues" evidence="1">
    <location>
        <begin position="1196"/>
        <end position="1214"/>
    </location>
</feature>
<protein>
    <recommendedName>
        <fullName evidence="4">Secretory pathway protein Sec39-domain-containing protein</fullName>
    </recommendedName>
</protein>
<evidence type="ECO:0000256" key="1">
    <source>
        <dbReference type="SAM" id="MobiDB-lite"/>
    </source>
</evidence>
<feature type="region of interest" description="Disordered" evidence="1">
    <location>
        <begin position="1175"/>
        <end position="1231"/>
    </location>
</feature>
<comment type="caution">
    <text evidence="2">The sequence shown here is derived from an EMBL/GenBank/DDBJ whole genome shotgun (WGS) entry which is preliminary data.</text>
</comment>
<feature type="region of interest" description="Disordered" evidence="1">
    <location>
        <begin position="1"/>
        <end position="56"/>
    </location>
</feature>
<dbReference type="PANTHER" id="PTHR15922">
    <property type="entry name" value="NEUROBLASTOMA-AMPLIFIED SEQUENCE"/>
    <property type="match status" value="1"/>
</dbReference>
<feature type="region of interest" description="Disordered" evidence="1">
    <location>
        <begin position="729"/>
        <end position="757"/>
    </location>
</feature>
<proteinExistence type="predicted"/>
<keyword evidence="3" id="KW-1185">Reference proteome</keyword>
<dbReference type="EMBL" id="MCFL01000006">
    <property type="protein sequence ID" value="ORZ39031.1"/>
    <property type="molecule type" value="Genomic_DNA"/>
</dbReference>
<feature type="region of interest" description="Disordered" evidence="1">
    <location>
        <begin position="2466"/>
        <end position="2485"/>
    </location>
</feature>
<feature type="compositionally biased region" description="Low complexity" evidence="1">
    <location>
        <begin position="30"/>
        <end position="42"/>
    </location>
</feature>
<dbReference type="STRING" id="765915.A0A1Y2HZ82"/>
<evidence type="ECO:0008006" key="4">
    <source>
        <dbReference type="Google" id="ProtNLM"/>
    </source>
</evidence>
<dbReference type="Proteomes" id="UP000193411">
    <property type="component" value="Unassembled WGS sequence"/>
</dbReference>